<evidence type="ECO:0000313" key="3">
    <source>
        <dbReference type="Proteomes" id="UP000301870"/>
    </source>
</evidence>
<sequence length="239" mass="27406">MLVRINETIVGTISRELEPLRLEMQGMRDSMSFMNEKFEEIRKKQEISNERIMNLEAENAELKAAMGGMSERFVNLEQQSRSNNLEVQCVPENKNENVYKIITQLARVVKCEISDKDIPHCTRVAKSNSSSTRPRSIIVQLASPKLRDQLLAATIHFNKSNPQEKLNSSHLGYAGPKSPVYVAEHLSPTNRALHAATRIKAKEMNYKYVWVRNGRIFVRKNEGTEHIQIRNNSNLSRMV</sequence>
<keyword evidence="1" id="KW-0175">Coiled coil</keyword>
<dbReference type="OrthoDB" id="8196581at2759"/>
<evidence type="ECO:0000259" key="2">
    <source>
        <dbReference type="Pfam" id="PF25298"/>
    </source>
</evidence>
<name>A0A9J7E812_SPOLT</name>
<reference evidence="4" key="1">
    <citation type="submission" date="2025-08" db="UniProtKB">
        <authorList>
            <consortium name="RefSeq"/>
        </authorList>
    </citation>
    <scope>IDENTIFICATION</scope>
    <source>
        <strain evidence="4">Ishihara</strain>
        <tissue evidence="4">Whole body</tissue>
    </source>
</reference>
<organism evidence="3 4">
    <name type="scientific">Spodoptera litura</name>
    <name type="common">Asian cotton leafworm</name>
    <dbReference type="NCBI Taxonomy" id="69820"/>
    <lineage>
        <taxon>Eukaryota</taxon>
        <taxon>Metazoa</taxon>
        <taxon>Ecdysozoa</taxon>
        <taxon>Arthropoda</taxon>
        <taxon>Hexapoda</taxon>
        <taxon>Insecta</taxon>
        <taxon>Pterygota</taxon>
        <taxon>Neoptera</taxon>
        <taxon>Endopterygota</taxon>
        <taxon>Lepidoptera</taxon>
        <taxon>Glossata</taxon>
        <taxon>Ditrysia</taxon>
        <taxon>Noctuoidea</taxon>
        <taxon>Noctuidae</taxon>
        <taxon>Amphipyrinae</taxon>
        <taxon>Spodoptera</taxon>
    </lineage>
</organism>
<dbReference type="AlphaFoldDB" id="A0A9J7E812"/>
<protein>
    <submittedName>
        <fullName evidence="4">Uncharacterized protein LOC111355305</fullName>
    </submittedName>
</protein>
<accession>A0A9J7E812</accession>
<evidence type="ECO:0000313" key="4">
    <source>
        <dbReference type="RefSeq" id="XP_022824858.1"/>
    </source>
</evidence>
<gene>
    <name evidence="4" type="primary">LOC111355305</name>
</gene>
<dbReference type="GeneID" id="111355305"/>
<proteinExistence type="predicted"/>
<feature type="domain" description="FP protein C-terminal" evidence="2">
    <location>
        <begin position="187"/>
        <end position="238"/>
    </location>
</feature>
<dbReference type="KEGG" id="sliu:111355305"/>
<dbReference type="Proteomes" id="UP000301870">
    <property type="component" value="Chromosome 20"/>
</dbReference>
<dbReference type="Pfam" id="PF25298">
    <property type="entry name" value="Baculo_FP_2nd"/>
    <property type="match status" value="1"/>
</dbReference>
<dbReference type="RefSeq" id="XP_022824858.1">
    <property type="nucleotide sequence ID" value="XM_022969090.1"/>
</dbReference>
<keyword evidence="3" id="KW-1185">Reference proteome</keyword>
<evidence type="ECO:0000256" key="1">
    <source>
        <dbReference type="SAM" id="Coils"/>
    </source>
</evidence>
<dbReference type="InterPro" id="IPR057251">
    <property type="entry name" value="FP_C"/>
</dbReference>
<feature type="coiled-coil region" evidence="1">
    <location>
        <begin position="38"/>
        <end position="72"/>
    </location>
</feature>